<evidence type="ECO:0000256" key="1">
    <source>
        <dbReference type="SAM" id="SignalP"/>
    </source>
</evidence>
<feature type="signal peptide" evidence="1">
    <location>
        <begin position="1"/>
        <end position="22"/>
    </location>
</feature>
<gene>
    <name evidence="2" type="ORF">Lsha_0120</name>
</gene>
<accession>A0A0W0ZAQ2</accession>
<organism evidence="2 3">
    <name type="scientific">Legionella shakespearei DSM 23087</name>
    <dbReference type="NCBI Taxonomy" id="1122169"/>
    <lineage>
        <taxon>Bacteria</taxon>
        <taxon>Pseudomonadati</taxon>
        <taxon>Pseudomonadota</taxon>
        <taxon>Gammaproteobacteria</taxon>
        <taxon>Legionellales</taxon>
        <taxon>Legionellaceae</taxon>
        <taxon>Legionella</taxon>
    </lineage>
</organism>
<name>A0A0W0ZAQ2_9GAMM</name>
<dbReference type="STRING" id="1122169.Lsha_0120"/>
<keyword evidence="1" id="KW-0732">Signal</keyword>
<evidence type="ECO:0000313" key="2">
    <source>
        <dbReference type="EMBL" id="KTD66226.1"/>
    </source>
</evidence>
<keyword evidence="2" id="KW-0012">Acyltransferase</keyword>
<keyword evidence="3" id="KW-1185">Reference proteome</keyword>
<feature type="chain" id="PRO_5006918501" evidence="1">
    <location>
        <begin position="23"/>
        <end position="129"/>
    </location>
</feature>
<dbReference type="EMBL" id="LNYW01000006">
    <property type="protein sequence ID" value="KTD66226.1"/>
    <property type="molecule type" value="Genomic_DNA"/>
</dbReference>
<keyword evidence="2" id="KW-0808">Transferase</keyword>
<comment type="caution">
    <text evidence="2">The sequence shown here is derived from an EMBL/GenBank/DDBJ whole genome shotgun (WGS) entry which is preliminary data.</text>
</comment>
<reference evidence="2 3" key="1">
    <citation type="submission" date="2015-11" db="EMBL/GenBank/DDBJ databases">
        <title>Genomic analysis of 38 Legionella species identifies large and diverse effector repertoires.</title>
        <authorList>
            <person name="Burstein D."/>
            <person name="Amaro F."/>
            <person name="Zusman T."/>
            <person name="Lifshitz Z."/>
            <person name="Cohen O."/>
            <person name="Gilbert J.A."/>
            <person name="Pupko T."/>
            <person name="Shuman H.A."/>
            <person name="Segal G."/>
        </authorList>
    </citation>
    <scope>NUCLEOTIDE SEQUENCE [LARGE SCALE GENOMIC DNA]</scope>
    <source>
        <strain evidence="2 3">ATCC 49655</strain>
    </source>
</reference>
<dbReference type="Proteomes" id="UP000054600">
    <property type="component" value="Unassembled WGS sequence"/>
</dbReference>
<protein>
    <submittedName>
        <fullName evidence="2">Acyltransferase</fullName>
    </submittedName>
</protein>
<proteinExistence type="predicted"/>
<dbReference type="GO" id="GO:0016746">
    <property type="term" value="F:acyltransferase activity"/>
    <property type="evidence" value="ECO:0007669"/>
    <property type="project" value="UniProtKB-KW"/>
</dbReference>
<dbReference type="PROSITE" id="PS51257">
    <property type="entry name" value="PROKAR_LIPOPROTEIN"/>
    <property type="match status" value="1"/>
</dbReference>
<dbReference type="PATRIC" id="fig|1122169.6.peg.133"/>
<sequence length="129" mass="14576">MNSILRLMCCIVLIGLSGCATQQPRVVKSSDLAQCQQLCVQRLDYCKQNCTESCPKCMAAADHKATTNFLEYLHEKRVQGGYITRRLKSYRDPLQCRKVSCNCLSDFITCKQGCTGVIQKRLRPVPYCS</sequence>
<dbReference type="AlphaFoldDB" id="A0A0W0ZAQ2"/>
<evidence type="ECO:0000313" key="3">
    <source>
        <dbReference type="Proteomes" id="UP000054600"/>
    </source>
</evidence>